<feature type="region of interest" description="Disordered" evidence="5">
    <location>
        <begin position="158"/>
        <end position="183"/>
    </location>
</feature>
<dbReference type="InterPro" id="IPR017996">
    <property type="entry name" value="MRJP/yellow-related"/>
</dbReference>
<reference evidence="6" key="1">
    <citation type="journal article" date="2023" name="Insect Mol. Biol.">
        <title>Genome sequencing provides insights into the evolution of gene families encoding plant cell wall-degrading enzymes in longhorned beetles.</title>
        <authorList>
            <person name="Shin N.R."/>
            <person name="Okamura Y."/>
            <person name="Kirsch R."/>
            <person name="Pauchet Y."/>
        </authorList>
    </citation>
    <scope>NUCLEOTIDE SEQUENCE</scope>
    <source>
        <strain evidence="6">AMC_N1</strain>
    </source>
</reference>
<dbReference type="Proteomes" id="UP001162162">
    <property type="component" value="Unassembled WGS sequence"/>
</dbReference>
<dbReference type="Gene3D" id="2.120.10.30">
    <property type="entry name" value="TolB, C-terminal domain"/>
    <property type="match status" value="2"/>
</dbReference>
<evidence type="ECO:0000256" key="1">
    <source>
        <dbReference type="ARBA" id="ARBA00004613"/>
    </source>
</evidence>
<dbReference type="Pfam" id="PF03022">
    <property type="entry name" value="MRJP"/>
    <property type="match status" value="2"/>
</dbReference>
<gene>
    <name evidence="6" type="ORF">NQ318_021812</name>
</gene>
<dbReference type="EMBL" id="JAPWTK010000012">
    <property type="protein sequence ID" value="KAJ8959625.1"/>
    <property type="molecule type" value="Genomic_DNA"/>
</dbReference>
<evidence type="ECO:0000256" key="5">
    <source>
        <dbReference type="SAM" id="MobiDB-lite"/>
    </source>
</evidence>
<keyword evidence="4" id="KW-0732">Signal</keyword>
<evidence type="ECO:0000256" key="3">
    <source>
        <dbReference type="ARBA" id="ARBA00022525"/>
    </source>
</evidence>
<keyword evidence="3" id="KW-0964">Secreted</keyword>
<evidence type="ECO:0000256" key="4">
    <source>
        <dbReference type="ARBA" id="ARBA00022729"/>
    </source>
</evidence>
<dbReference type="PANTHER" id="PTHR10009">
    <property type="entry name" value="PROTEIN YELLOW-RELATED"/>
    <property type="match status" value="1"/>
</dbReference>
<accession>A0AAV8Z699</accession>
<sequence>LLNNYFCTFSGDCDGITSVFRVQADSCGRLWVLDSGQIYVTVKPKQICLPKILIFDLQTDKLLTKYVLPAEFVKEDGLFSNIVVDVRDDCENVHAYLTDVWRFNLVVFSLEKMRAWLISDHLFYPDPLAAAYKCVKSVASHFATPAISAPLRDICEHSSGSADEHRSKVPLLQSDSDSSDGEIVPATKKKQQVISWTFDTKYDNSNEAEVALKEEDESFVYLFIFQLHHLDFYWTDGVFGMALSPYNKHHPDRILYFHPMSSFREFYVRTSVICNETGWMETKHAFKALGQSRGPSGHVSSSWMDRNGIMFFNLVTRDSVGCWDTRKPYKRANLGVVAKNSKTLVFPNDIKIDQEPRQSVWLISNWLPYYLYEGLDEDKVNFRILRAYTDEAIKNTICDPHISIYNTYIPYSDEGDCF</sequence>
<evidence type="ECO:0000313" key="7">
    <source>
        <dbReference type="Proteomes" id="UP001162162"/>
    </source>
</evidence>
<proteinExistence type="inferred from homology"/>
<keyword evidence="7" id="KW-1185">Reference proteome</keyword>
<comment type="caution">
    <text evidence="6">The sequence shown here is derived from an EMBL/GenBank/DDBJ whole genome shotgun (WGS) entry which is preliminary data.</text>
</comment>
<comment type="subcellular location">
    <subcellularLocation>
        <location evidence="1">Secreted</location>
    </subcellularLocation>
</comment>
<dbReference type="InterPro" id="IPR011042">
    <property type="entry name" value="6-blade_b-propeller_TolB-like"/>
</dbReference>
<dbReference type="GO" id="GO:0005576">
    <property type="term" value="C:extracellular region"/>
    <property type="evidence" value="ECO:0007669"/>
    <property type="project" value="UniProtKB-SubCell"/>
</dbReference>
<protein>
    <submittedName>
        <fullName evidence="6">Uncharacterized protein</fullName>
    </submittedName>
</protein>
<dbReference type="AlphaFoldDB" id="A0AAV8Z699"/>
<feature type="non-terminal residue" evidence="6">
    <location>
        <position position="1"/>
    </location>
</feature>
<evidence type="ECO:0000256" key="2">
    <source>
        <dbReference type="ARBA" id="ARBA00009127"/>
    </source>
</evidence>
<name>A0AAV8Z699_9CUCU</name>
<evidence type="ECO:0000313" key="6">
    <source>
        <dbReference type="EMBL" id="KAJ8959625.1"/>
    </source>
</evidence>
<dbReference type="PANTHER" id="PTHR10009:SF13">
    <property type="entry name" value="DOPAMINECHROME TAUTOMERASE"/>
    <property type="match status" value="1"/>
</dbReference>
<organism evidence="6 7">
    <name type="scientific">Aromia moschata</name>
    <dbReference type="NCBI Taxonomy" id="1265417"/>
    <lineage>
        <taxon>Eukaryota</taxon>
        <taxon>Metazoa</taxon>
        <taxon>Ecdysozoa</taxon>
        <taxon>Arthropoda</taxon>
        <taxon>Hexapoda</taxon>
        <taxon>Insecta</taxon>
        <taxon>Pterygota</taxon>
        <taxon>Neoptera</taxon>
        <taxon>Endopterygota</taxon>
        <taxon>Coleoptera</taxon>
        <taxon>Polyphaga</taxon>
        <taxon>Cucujiformia</taxon>
        <taxon>Chrysomeloidea</taxon>
        <taxon>Cerambycidae</taxon>
        <taxon>Cerambycinae</taxon>
        <taxon>Callichromatini</taxon>
        <taxon>Aromia</taxon>
    </lineage>
</organism>
<comment type="similarity">
    <text evidence="2">Belongs to the major royal jelly protein family.</text>
</comment>